<evidence type="ECO:0008006" key="4">
    <source>
        <dbReference type="Google" id="ProtNLM"/>
    </source>
</evidence>
<keyword evidence="3" id="KW-1185">Reference proteome</keyword>
<evidence type="ECO:0000256" key="1">
    <source>
        <dbReference type="SAM" id="SignalP"/>
    </source>
</evidence>
<gene>
    <name evidence="2" type="ORF">ACFOLC_15975</name>
</gene>
<name>A0ABV7RUT0_9GAMM</name>
<keyword evidence="1" id="KW-0732">Signal</keyword>
<reference evidence="3" key="1">
    <citation type="journal article" date="2019" name="Int. J. Syst. Evol. Microbiol.">
        <title>The Global Catalogue of Microorganisms (GCM) 10K type strain sequencing project: providing services to taxonomists for standard genome sequencing and annotation.</title>
        <authorList>
            <consortium name="The Broad Institute Genomics Platform"/>
            <consortium name="The Broad Institute Genome Sequencing Center for Infectious Disease"/>
            <person name="Wu L."/>
            <person name="Ma J."/>
        </authorList>
    </citation>
    <scope>NUCLEOTIDE SEQUENCE [LARGE SCALE GENOMIC DNA]</scope>
    <source>
        <strain evidence="3">KCTC 42875</strain>
    </source>
</reference>
<sequence>MRSVLFLLLAMISSASLAGEASRLVQTARSDYVTKLGTELALKGHIPQANFDCVASIPLTTYTSSISAFLGSKLKSEEIAVALAFYESPAGTKYTQHGIVQFYKLKSIPTEMTSPSIGESEMQQILAFSRTSAGAKMINRDFSREMALAAKAAEDKELRACGYKGAL</sequence>
<feature type="signal peptide" evidence="1">
    <location>
        <begin position="1"/>
        <end position="18"/>
    </location>
</feature>
<organism evidence="2 3">
    <name type="scientific">Lysobacter cavernae</name>
    <dbReference type="NCBI Taxonomy" id="1685901"/>
    <lineage>
        <taxon>Bacteria</taxon>
        <taxon>Pseudomonadati</taxon>
        <taxon>Pseudomonadota</taxon>
        <taxon>Gammaproteobacteria</taxon>
        <taxon>Lysobacterales</taxon>
        <taxon>Lysobacteraceae</taxon>
        <taxon>Lysobacter</taxon>
    </lineage>
</organism>
<feature type="chain" id="PRO_5046437994" description="DUF2059 domain-containing protein" evidence="1">
    <location>
        <begin position="19"/>
        <end position="167"/>
    </location>
</feature>
<evidence type="ECO:0000313" key="3">
    <source>
        <dbReference type="Proteomes" id="UP001595740"/>
    </source>
</evidence>
<accession>A0ABV7RUT0</accession>
<dbReference type="EMBL" id="JBHRXK010000017">
    <property type="protein sequence ID" value="MFC3552503.1"/>
    <property type="molecule type" value="Genomic_DNA"/>
</dbReference>
<dbReference type="RefSeq" id="WP_386760264.1">
    <property type="nucleotide sequence ID" value="NZ_JBHRXK010000017.1"/>
</dbReference>
<protein>
    <recommendedName>
        <fullName evidence="4">DUF2059 domain-containing protein</fullName>
    </recommendedName>
</protein>
<comment type="caution">
    <text evidence="2">The sequence shown here is derived from an EMBL/GenBank/DDBJ whole genome shotgun (WGS) entry which is preliminary data.</text>
</comment>
<proteinExistence type="predicted"/>
<evidence type="ECO:0000313" key="2">
    <source>
        <dbReference type="EMBL" id="MFC3552503.1"/>
    </source>
</evidence>
<dbReference type="Proteomes" id="UP001595740">
    <property type="component" value="Unassembled WGS sequence"/>
</dbReference>